<gene>
    <name evidence="1" type="ORF">ACFPIB_12890</name>
</gene>
<accession>A0ABW0EF38</accession>
<dbReference type="RefSeq" id="WP_378017873.1">
    <property type="nucleotide sequence ID" value="NZ_JBHSKT010000007.1"/>
</dbReference>
<keyword evidence="2" id="KW-1185">Reference proteome</keyword>
<organism evidence="1 2">
    <name type="scientific">Adhaeribacter terreus</name>
    <dbReference type="NCBI Taxonomy" id="529703"/>
    <lineage>
        <taxon>Bacteria</taxon>
        <taxon>Pseudomonadati</taxon>
        <taxon>Bacteroidota</taxon>
        <taxon>Cytophagia</taxon>
        <taxon>Cytophagales</taxon>
        <taxon>Hymenobacteraceae</taxon>
        <taxon>Adhaeribacter</taxon>
    </lineage>
</organism>
<reference evidence="2" key="1">
    <citation type="journal article" date="2019" name="Int. J. Syst. Evol. Microbiol.">
        <title>The Global Catalogue of Microorganisms (GCM) 10K type strain sequencing project: providing services to taxonomists for standard genome sequencing and annotation.</title>
        <authorList>
            <consortium name="The Broad Institute Genomics Platform"/>
            <consortium name="The Broad Institute Genome Sequencing Center for Infectious Disease"/>
            <person name="Wu L."/>
            <person name="Ma J."/>
        </authorList>
    </citation>
    <scope>NUCLEOTIDE SEQUENCE [LARGE SCALE GENOMIC DNA]</scope>
    <source>
        <strain evidence="2">KACC 12602</strain>
    </source>
</reference>
<proteinExistence type="predicted"/>
<dbReference type="Proteomes" id="UP001596161">
    <property type="component" value="Unassembled WGS sequence"/>
</dbReference>
<name>A0ABW0EF38_9BACT</name>
<comment type="caution">
    <text evidence="1">The sequence shown here is derived from an EMBL/GenBank/DDBJ whole genome shotgun (WGS) entry which is preliminary data.</text>
</comment>
<sequence>MHNLFSPAPFPVKTLYSLQNNYTWKGQSYNLEPGVSVILEIFYHPGCDLIGGHREDYLTGDSFYVEVLEVQENRIKGKVEEDGLFFKAGSIIWFEAKHIHRVRGNLGWNINNLTVSVSEKILYGKEKVGYFYNTLSEQPMSFGRVFYSVSEIPVPHKDYIPLVEMPLKDLVAHDPILLNYLEDHAMDGWLRTDENSFVSFEDQPCDRRIFPAGYETDYEFEEGDASEEDSLPF</sequence>
<evidence type="ECO:0000313" key="1">
    <source>
        <dbReference type="EMBL" id="MFC5271514.1"/>
    </source>
</evidence>
<protein>
    <submittedName>
        <fullName evidence="1">Uncharacterized protein</fullName>
    </submittedName>
</protein>
<dbReference type="EMBL" id="JBHSKT010000007">
    <property type="protein sequence ID" value="MFC5271514.1"/>
    <property type="molecule type" value="Genomic_DNA"/>
</dbReference>
<evidence type="ECO:0000313" key="2">
    <source>
        <dbReference type="Proteomes" id="UP001596161"/>
    </source>
</evidence>